<evidence type="ECO:0000313" key="3">
    <source>
        <dbReference type="EMBL" id="BBF94527.1"/>
    </source>
</evidence>
<proteinExistence type="predicted"/>
<dbReference type="AlphaFoldDB" id="A0A348G4P4"/>
<protein>
    <submittedName>
        <fullName evidence="3">Uncharacterized protein</fullName>
    </submittedName>
</protein>
<evidence type="ECO:0000256" key="2">
    <source>
        <dbReference type="SAM" id="Phobius"/>
    </source>
</evidence>
<keyword evidence="2" id="KW-0472">Membrane</keyword>
<dbReference type="RefSeq" id="WP_126401614.1">
    <property type="nucleotide sequence ID" value="NZ_AP018907.1"/>
</dbReference>
<keyword evidence="2" id="KW-0812">Transmembrane</keyword>
<feature type="region of interest" description="Disordered" evidence="1">
    <location>
        <begin position="43"/>
        <end position="96"/>
    </location>
</feature>
<feature type="transmembrane region" description="Helical" evidence="2">
    <location>
        <begin position="102"/>
        <end position="123"/>
    </location>
</feature>
<evidence type="ECO:0000256" key="1">
    <source>
        <dbReference type="SAM" id="MobiDB-lite"/>
    </source>
</evidence>
<reference evidence="3 4" key="1">
    <citation type="submission" date="2018-08" db="EMBL/GenBank/DDBJ databases">
        <title>Complete genome sequencing of Blastochloris tepida GI.</title>
        <authorList>
            <person name="Tsukatani Y."/>
            <person name="Mori H."/>
        </authorList>
    </citation>
    <scope>NUCLEOTIDE SEQUENCE [LARGE SCALE GENOMIC DNA]</scope>
    <source>
        <strain evidence="3 4">GI</strain>
    </source>
</reference>
<evidence type="ECO:0000313" key="4">
    <source>
        <dbReference type="Proteomes" id="UP000266934"/>
    </source>
</evidence>
<keyword evidence="4" id="KW-1185">Reference proteome</keyword>
<gene>
    <name evidence="3" type="ORF">BLTE_32120</name>
</gene>
<dbReference type="EMBL" id="AP018907">
    <property type="protein sequence ID" value="BBF94527.1"/>
    <property type="molecule type" value="Genomic_DNA"/>
</dbReference>
<dbReference type="KEGG" id="blag:BLTE_32120"/>
<name>A0A348G4P4_9HYPH</name>
<keyword evidence="2" id="KW-1133">Transmembrane helix</keyword>
<organism evidence="3 4">
    <name type="scientific">Blastochloris tepida</name>
    <dbReference type="NCBI Taxonomy" id="2233851"/>
    <lineage>
        <taxon>Bacteria</taxon>
        <taxon>Pseudomonadati</taxon>
        <taxon>Pseudomonadota</taxon>
        <taxon>Alphaproteobacteria</taxon>
        <taxon>Hyphomicrobiales</taxon>
        <taxon>Blastochloridaceae</taxon>
        <taxon>Blastochloris</taxon>
    </lineage>
</organism>
<accession>A0A348G4P4</accession>
<dbReference type="OrthoDB" id="7926359at2"/>
<sequence length="301" mass="31030">MTKRRGMYKEYIQILPAAEAGTVTPVVSEEGYVGLRAVAPAEAPATSPASDETAPGLPPQPSAPPVLTAPMVELRLPPPGRARRAAASSDTRRRRAPTEGRIALIAATLALAISTGALTWTILSQPRAGADMAALATALAEVQARVAAADSQAQATDARLGQIVERLERTEQAQASVASQLATLDSGLDGRIAAATKAALTAALPAPSIVTASLSLRPSVEPPAQPIRPVEPAPPKRPVATGWVLRDAADGTARVEGRRGTFEVGVGSPLPGLGRVVAIEKRDGRTVVVTPRGLIVPPEPE</sequence>
<dbReference type="Proteomes" id="UP000266934">
    <property type="component" value="Chromosome"/>
</dbReference>